<organism evidence="2 3">
    <name type="scientific">Hyphopichia burtonii NRRL Y-1933</name>
    <dbReference type="NCBI Taxonomy" id="984485"/>
    <lineage>
        <taxon>Eukaryota</taxon>
        <taxon>Fungi</taxon>
        <taxon>Dikarya</taxon>
        <taxon>Ascomycota</taxon>
        <taxon>Saccharomycotina</taxon>
        <taxon>Pichiomycetes</taxon>
        <taxon>Debaryomycetaceae</taxon>
        <taxon>Hyphopichia</taxon>
    </lineage>
</organism>
<dbReference type="EMBL" id="KV454539">
    <property type="protein sequence ID" value="ODV69218.1"/>
    <property type="molecule type" value="Genomic_DNA"/>
</dbReference>
<name>A0A1E4RPR0_9ASCO</name>
<evidence type="ECO:0000256" key="1">
    <source>
        <dbReference type="SAM" id="MobiDB-lite"/>
    </source>
</evidence>
<keyword evidence="3" id="KW-1185">Reference proteome</keyword>
<dbReference type="GeneID" id="30992891"/>
<feature type="compositionally biased region" description="Basic and acidic residues" evidence="1">
    <location>
        <begin position="558"/>
        <end position="587"/>
    </location>
</feature>
<dbReference type="PANTHER" id="PTHR31014:SF0">
    <property type="entry name" value="MITOCHONDRIAL TRANSLATION SYSTEM COMPONENT PET127-RELATED"/>
    <property type="match status" value="1"/>
</dbReference>
<dbReference type="PANTHER" id="PTHR31014">
    <property type="entry name" value="MITOCHONDRIAL TRANSLATION SYSTEM COMPONENT PET127-RELATED"/>
    <property type="match status" value="1"/>
</dbReference>
<feature type="region of interest" description="Disordered" evidence="1">
    <location>
        <begin position="550"/>
        <end position="587"/>
    </location>
</feature>
<dbReference type="OrthoDB" id="10249045at2759"/>
<dbReference type="InterPro" id="IPR013943">
    <property type="entry name" value="Pet127"/>
</dbReference>
<dbReference type="Proteomes" id="UP000095085">
    <property type="component" value="Unassembled WGS sequence"/>
</dbReference>
<gene>
    <name evidence="2" type="ORF">HYPBUDRAFT_104367</name>
</gene>
<protein>
    <submittedName>
        <fullName evidence="2">Pet127-domain-containing protein</fullName>
    </submittedName>
</protein>
<dbReference type="STRING" id="984485.A0A1E4RPR0"/>
<dbReference type="GO" id="GO:0000964">
    <property type="term" value="P:mitochondrial RNA 5'-end processing"/>
    <property type="evidence" value="ECO:0007669"/>
    <property type="project" value="TreeGrafter"/>
</dbReference>
<accession>A0A1E4RPR0</accession>
<dbReference type="RefSeq" id="XP_020078285.1">
    <property type="nucleotide sequence ID" value="XM_020218341.1"/>
</dbReference>
<sequence length="619" mass="71763">MQLDSTVPPEIHFIDLNEKEFNSIGKLEAEKIPRLAHKLDRALFSPGVHFLQDPRTRIYNFTPYLKKIIKLEDFNFDLVEKFVTVSKDKVLFNKAIEQLKKFYSSTSSMTSSLTQFYLMLNNYKPDLKSRFSFPEFSRNVQEVPSSVLIRPKGKNNVTGESVYAIESDKSADQEILLSAMGHCLEALLTNEEEEFEKFNVNYKYGGGDSGSGEREKKIIETKMQQNENTYNYASYGNFLMRSQLDCYDDRLPGNGTFDLKSRAVCAIRYDQGHPELANNTYQIWKLDGRYESFQREFDDLIKTGALLKYAFQARIGQMDGIFVAYHNINSFFGFQYLPLSDIDRILYSTTHEVHPKKIKTIDDVRDSLPSYVAETQFKLSLEIWERILDRIIKDLEAQGLKDTTFRLVLKSKSVTIPKEGSDDIHTSQLLVMAVPLTEEKANQLQGFLQKFETSFIKDIPHEERNENLRQHKEELDKFNKSTVKESKVGVLNYVVKNEVHFDGHYRPVPTPHPYPYSKEQKWVNKYTISKASEDPGPYLKFLQRATQLLAGRPNGNKQPDDMKEEQKDVEKPDAHDERVIEIDESDQKNPMRVYSAVGKIRMKAWENKDNNPVLYEPKN</sequence>
<evidence type="ECO:0000313" key="2">
    <source>
        <dbReference type="EMBL" id="ODV69218.1"/>
    </source>
</evidence>
<evidence type="ECO:0000313" key="3">
    <source>
        <dbReference type="Proteomes" id="UP000095085"/>
    </source>
</evidence>
<proteinExistence type="predicted"/>
<dbReference type="GO" id="GO:0005740">
    <property type="term" value="C:mitochondrial envelope"/>
    <property type="evidence" value="ECO:0007669"/>
    <property type="project" value="TreeGrafter"/>
</dbReference>
<reference evidence="3" key="1">
    <citation type="submission" date="2016-05" db="EMBL/GenBank/DDBJ databases">
        <title>Comparative genomics of biotechnologically important yeasts.</title>
        <authorList>
            <consortium name="DOE Joint Genome Institute"/>
            <person name="Riley R."/>
            <person name="Haridas S."/>
            <person name="Wolfe K.H."/>
            <person name="Lopes M.R."/>
            <person name="Hittinger C.T."/>
            <person name="Goker M."/>
            <person name="Salamov A."/>
            <person name="Wisecaver J."/>
            <person name="Long T.M."/>
            <person name="Aerts A.L."/>
            <person name="Barry K."/>
            <person name="Choi C."/>
            <person name="Clum A."/>
            <person name="Coughlan A.Y."/>
            <person name="Deshpande S."/>
            <person name="Douglass A.P."/>
            <person name="Hanson S.J."/>
            <person name="Klenk H.-P."/>
            <person name="Labutti K."/>
            <person name="Lapidus A."/>
            <person name="Lindquist E."/>
            <person name="Lipzen A."/>
            <person name="Meier-Kolthoff J.P."/>
            <person name="Ohm R.A."/>
            <person name="Otillar R.P."/>
            <person name="Pangilinan J."/>
            <person name="Peng Y."/>
            <person name="Rokas A."/>
            <person name="Rosa C.A."/>
            <person name="Scheuner C."/>
            <person name="Sibirny A.A."/>
            <person name="Slot J.C."/>
            <person name="Stielow J.B."/>
            <person name="Sun H."/>
            <person name="Kurtzman C.P."/>
            <person name="Blackwell M."/>
            <person name="Grigoriev I.V."/>
            <person name="Jeffries T.W."/>
        </authorList>
    </citation>
    <scope>NUCLEOTIDE SEQUENCE [LARGE SCALE GENOMIC DNA]</scope>
    <source>
        <strain evidence="3">NRRL Y-1933</strain>
    </source>
</reference>
<dbReference type="AlphaFoldDB" id="A0A1E4RPR0"/>
<dbReference type="Pfam" id="PF08634">
    <property type="entry name" value="Pet127"/>
    <property type="match status" value="1"/>
</dbReference>